<dbReference type="PIRSF" id="PIRSF001589">
    <property type="entry name" value="Asn_synthetase_glu-h"/>
    <property type="match status" value="1"/>
</dbReference>
<dbReference type="GO" id="GO:0006529">
    <property type="term" value="P:asparagine biosynthetic process"/>
    <property type="evidence" value="ECO:0007669"/>
    <property type="project" value="UniProtKB-KW"/>
</dbReference>
<evidence type="ECO:0000256" key="4">
    <source>
        <dbReference type="ARBA" id="ARBA00022741"/>
    </source>
</evidence>
<dbReference type="EC" id="6.3.5.4" evidence="3"/>
<dbReference type="InterPro" id="IPR029055">
    <property type="entry name" value="Ntn_hydrolases_N"/>
</dbReference>
<evidence type="ECO:0000256" key="10">
    <source>
        <dbReference type="PIRSR" id="PIRSR001589-3"/>
    </source>
</evidence>
<evidence type="ECO:0000256" key="9">
    <source>
        <dbReference type="PIRSR" id="PIRSR001589-2"/>
    </source>
</evidence>
<keyword evidence="4 9" id="KW-0547">Nucleotide-binding</keyword>
<comment type="catalytic activity">
    <reaction evidence="7">
        <text>L-aspartate + L-glutamine + ATP + H2O = L-asparagine + L-glutamate + AMP + diphosphate + H(+)</text>
        <dbReference type="Rhea" id="RHEA:12228"/>
        <dbReference type="ChEBI" id="CHEBI:15377"/>
        <dbReference type="ChEBI" id="CHEBI:15378"/>
        <dbReference type="ChEBI" id="CHEBI:29985"/>
        <dbReference type="ChEBI" id="CHEBI:29991"/>
        <dbReference type="ChEBI" id="CHEBI:30616"/>
        <dbReference type="ChEBI" id="CHEBI:33019"/>
        <dbReference type="ChEBI" id="CHEBI:58048"/>
        <dbReference type="ChEBI" id="CHEBI:58359"/>
        <dbReference type="ChEBI" id="CHEBI:456215"/>
        <dbReference type="EC" id="6.3.5.4"/>
    </reaction>
</comment>
<evidence type="ECO:0000256" key="2">
    <source>
        <dbReference type="ARBA" id="ARBA00005752"/>
    </source>
</evidence>
<evidence type="ECO:0000313" key="13">
    <source>
        <dbReference type="Proteomes" id="UP000702544"/>
    </source>
</evidence>
<dbReference type="InterPro" id="IPR001962">
    <property type="entry name" value="Asn_synthase"/>
</dbReference>
<keyword evidence="6 8" id="KW-0315">Glutamine amidotransferase</keyword>
<dbReference type="InterPro" id="IPR017932">
    <property type="entry name" value="GATase_2_dom"/>
</dbReference>
<dbReference type="SUPFAM" id="SSF56235">
    <property type="entry name" value="N-terminal nucleophile aminohydrolases (Ntn hydrolases)"/>
    <property type="match status" value="1"/>
</dbReference>
<evidence type="ECO:0000313" key="12">
    <source>
        <dbReference type="EMBL" id="NIR75165.1"/>
    </source>
</evidence>
<dbReference type="Pfam" id="PF00733">
    <property type="entry name" value="Asn_synthase"/>
    <property type="match status" value="1"/>
</dbReference>
<dbReference type="InterPro" id="IPR051786">
    <property type="entry name" value="ASN_synthetase/amidase"/>
</dbReference>
<dbReference type="CDD" id="cd01991">
    <property type="entry name" value="Asn_synthase_B_C"/>
    <property type="match status" value="1"/>
</dbReference>
<keyword evidence="12" id="KW-0436">Ligase</keyword>
<evidence type="ECO:0000256" key="5">
    <source>
        <dbReference type="ARBA" id="ARBA00022840"/>
    </source>
</evidence>
<reference evidence="12 13" key="1">
    <citation type="submission" date="2020-01" db="EMBL/GenBank/DDBJ databases">
        <title>Genomes assembled from Gulf of Kutch pelagic sediment metagenomes.</title>
        <authorList>
            <person name="Chandrashekar M."/>
            <person name="Mahajan M.S."/>
            <person name="Dave K.J."/>
            <person name="Vatsa P."/>
            <person name="Nathani N.M."/>
        </authorList>
    </citation>
    <scope>NUCLEOTIDE SEQUENCE [LARGE SCALE GENOMIC DNA]</scope>
    <source>
        <strain evidence="12">KS3-K002</strain>
    </source>
</reference>
<feature type="active site" description="For GATase activity" evidence="8">
    <location>
        <position position="2"/>
    </location>
</feature>
<comment type="similarity">
    <text evidence="2">Belongs to the asparagine synthetase family.</text>
</comment>
<dbReference type="InterPro" id="IPR033738">
    <property type="entry name" value="AsnB_N"/>
</dbReference>
<feature type="binding site" evidence="9">
    <location>
        <position position="100"/>
    </location>
    <ligand>
        <name>L-glutamine</name>
        <dbReference type="ChEBI" id="CHEBI:58359"/>
    </ligand>
</feature>
<evidence type="ECO:0000256" key="3">
    <source>
        <dbReference type="ARBA" id="ARBA00012737"/>
    </source>
</evidence>
<dbReference type="Proteomes" id="UP000702544">
    <property type="component" value="Unassembled WGS sequence"/>
</dbReference>
<accession>A0AAE5CC32</accession>
<dbReference type="InterPro" id="IPR014729">
    <property type="entry name" value="Rossmann-like_a/b/a_fold"/>
</dbReference>
<dbReference type="GO" id="GO:0005829">
    <property type="term" value="C:cytosol"/>
    <property type="evidence" value="ECO:0007669"/>
    <property type="project" value="TreeGrafter"/>
</dbReference>
<evidence type="ECO:0000256" key="6">
    <source>
        <dbReference type="ARBA" id="ARBA00022962"/>
    </source>
</evidence>
<keyword evidence="5 9" id="KW-0067">ATP-binding</keyword>
<keyword evidence="8" id="KW-0061">Asparagine biosynthesis</keyword>
<sequence>MCGICGIAYSERQRSVDRSHLEAMMSTLVHRGPDDCGIHLDGCVGLGHRRLSIVDVEGGHQPLSNEDETIWISANGEIYNHPELHDELTKRGHRYRTRSDNETVIHLYEERGPACFGDLRGMFAFALWDARSRRLLLARDRLGIKPLYYWISPHGDIVWASEIKALLATPYVRPALNHAALPEYLVHRYTTGRTTLFRNIHRLLPGHYLTWQAGGVSERRYWSLADLVNEDANRKLNLSDSQEAFEAEFKDSVRSHLMSDVPLGMFLSGGIDSSAVAVYMRDLIGQRLSTFSVGYEGGSESELSYARSVARHIGSAHHEVVVSDTQFFEALPKLVWHEDEPIAFPSSISLYFVAALARGSVKVVLTGEGSDELFAGYGKYLRTIWNFRLGDKYERLPAHLRRWIRQVVRALPQTNRTFRRLERTFLARPVDPEQLYFDNFGVYTASDLPHLLSPELWAVAGNGNADLFGGQRKLWMESAAAPLLTRLLYVDTLSYLHELLMKQDQMSMAASIESRVPFLDNRLIDLAFRLPEQAKIKSGKTKWVLRQAMEDRLPSEILQRPKMGFPTPVGRWLAGSQRGWIEDFALSPDRLSAPLFKQEYIRRLADQHLRGQVDHTERLWAIITLEVWAQHYPQVVTAS</sequence>
<dbReference type="Pfam" id="PF13537">
    <property type="entry name" value="GATase_7"/>
    <property type="match status" value="1"/>
</dbReference>
<evidence type="ECO:0000259" key="11">
    <source>
        <dbReference type="PROSITE" id="PS51278"/>
    </source>
</evidence>
<feature type="domain" description="Glutamine amidotransferase type-2" evidence="11">
    <location>
        <begin position="2"/>
        <end position="214"/>
    </location>
</feature>
<comment type="pathway">
    <text evidence="1">Amino-acid biosynthesis; L-asparagine biosynthesis; L-asparagine from L-aspartate (L-Gln route): step 1/1.</text>
</comment>
<keyword evidence="8" id="KW-0028">Amino-acid biosynthesis</keyword>
<dbReference type="Gene3D" id="3.60.20.10">
    <property type="entry name" value="Glutamine Phosphoribosylpyrophosphate, subunit 1, domain 1"/>
    <property type="match status" value="1"/>
</dbReference>
<dbReference type="InterPro" id="IPR006426">
    <property type="entry name" value="Asn_synth_AEB"/>
</dbReference>
<name>A0AAE5CC32_9BACT</name>
<dbReference type="EMBL" id="JAACAK010000064">
    <property type="protein sequence ID" value="NIR75165.1"/>
    <property type="molecule type" value="Genomic_DNA"/>
</dbReference>
<evidence type="ECO:0000256" key="7">
    <source>
        <dbReference type="ARBA" id="ARBA00048741"/>
    </source>
</evidence>
<dbReference type="Gene3D" id="3.40.50.620">
    <property type="entry name" value="HUPs"/>
    <property type="match status" value="2"/>
</dbReference>
<comment type="caution">
    <text evidence="12">The sequence shown here is derived from an EMBL/GenBank/DDBJ whole genome shotgun (WGS) entry which is preliminary data.</text>
</comment>
<feature type="site" description="Important for beta-aspartyl-AMP intermediate formation" evidence="10">
    <location>
        <position position="368"/>
    </location>
</feature>
<proteinExistence type="inferred from homology"/>
<dbReference type="SUPFAM" id="SSF52402">
    <property type="entry name" value="Adenine nucleotide alpha hydrolases-like"/>
    <property type="match status" value="1"/>
</dbReference>
<dbReference type="CDD" id="cd00712">
    <property type="entry name" value="AsnB"/>
    <property type="match status" value="1"/>
</dbReference>
<gene>
    <name evidence="12" type="primary">asnB</name>
    <name evidence="12" type="ORF">GWO12_08650</name>
</gene>
<feature type="binding site" evidence="9">
    <location>
        <position position="293"/>
    </location>
    <ligand>
        <name>ATP</name>
        <dbReference type="ChEBI" id="CHEBI:30616"/>
    </ligand>
</feature>
<dbReference type="NCBIfam" id="TIGR01536">
    <property type="entry name" value="asn_synth_AEB"/>
    <property type="match status" value="1"/>
</dbReference>
<dbReference type="GO" id="GO:0005524">
    <property type="term" value="F:ATP binding"/>
    <property type="evidence" value="ECO:0007669"/>
    <property type="project" value="UniProtKB-KW"/>
</dbReference>
<dbReference type="GO" id="GO:0004066">
    <property type="term" value="F:asparagine synthase (glutamine-hydrolyzing) activity"/>
    <property type="evidence" value="ECO:0007669"/>
    <property type="project" value="UniProtKB-EC"/>
</dbReference>
<evidence type="ECO:0000256" key="8">
    <source>
        <dbReference type="PIRSR" id="PIRSR001589-1"/>
    </source>
</evidence>
<dbReference type="PANTHER" id="PTHR43284">
    <property type="entry name" value="ASPARAGINE SYNTHETASE (GLUTAMINE-HYDROLYZING)"/>
    <property type="match status" value="1"/>
</dbReference>
<organism evidence="12 13">
    <name type="scientific">Candidatus Kutchimonas denitrificans</name>
    <dbReference type="NCBI Taxonomy" id="3056748"/>
    <lineage>
        <taxon>Bacteria</taxon>
        <taxon>Pseudomonadati</taxon>
        <taxon>Gemmatimonadota</taxon>
        <taxon>Gemmatimonadia</taxon>
        <taxon>Candidatus Palauibacterales</taxon>
        <taxon>Candidatus Palauibacteraceae</taxon>
        <taxon>Candidatus Kutchimonas</taxon>
    </lineage>
</organism>
<dbReference type="AlphaFoldDB" id="A0AAE5CC32"/>
<dbReference type="PROSITE" id="PS51278">
    <property type="entry name" value="GATASE_TYPE_2"/>
    <property type="match status" value="1"/>
</dbReference>
<evidence type="ECO:0000256" key="1">
    <source>
        <dbReference type="ARBA" id="ARBA00005187"/>
    </source>
</evidence>
<protein>
    <recommendedName>
        <fullName evidence="3">asparagine synthase (glutamine-hydrolyzing)</fullName>
        <ecNumber evidence="3">6.3.5.4</ecNumber>
    </recommendedName>
</protein>
<dbReference type="PANTHER" id="PTHR43284:SF1">
    <property type="entry name" value="ASPARAGINE SYNTHETASE"/>
    <property type="match status" value="1"/>
</dbReference>